<dbReference type="EMBL" id="BGZK01011306">
    <property type="protein sequence ID" value="GBP06335.1"/>
    <property type="molecule type" value="Genomic_DNA"/>
</dbReference>
<organism evidence="1 2">
    <name type="scientific">Eumeta variegata</name>
    <name type="common">Bagworm moth</name>
    <name type="synonym">Eumeta japonica</name>
    <dbReference type="NCBI Taxonomy" id="151549"/>
    <lineage>
        <taxon>Eukaryota</taxon>
        <taxon>Metazoa</taxon>
        <taxon>Ecdysozoa</taxon>
        <taxon>Arthropoda</taxon>
        <taxon>Hexapoda</taxon>
        <taxon>Insecta</taxon>
        <taxon>Pterygota</taxon>
        <taxon>Neoptera</taxon>
        <taxon>Endopterygota</taxon>
        <taxon>Lepidoptera</taxon>
        <taxon>Glossata</taxon>
        <taxon>Ditrysia</taxon>
        <taxon>Tineoidea</taxon>
        <taxon>Psychidae</taxon>
        <taxon>Oiketicinae</taxon>
        <taxon>Eumeta</taxon>
    </lineage>
</organism>
<reference evidence="1 2" key="1">
    <citation type="journal article" date="2019" name="Commun. Biol.">
        <title>The bagworm genome reveals a unique fibroin gene that provides high tensile strength.</title>
        <authorList>
            <person name="Kono N."/>
            <person name="Nakamura H."/>
            <person name="Ohtoshi R."/>
            <person name="Tomita M."/>
            <person name="Numata K."/>
            <person name="Arakawa K."/>
        </authorList>
    </citation>
    <scope>NUCLEOTIDE SEQUENCE [LARGE SCALE GENOMIC DNA]</scope>
</reference>
<feature type="non-terminal residue" evidence="1">
    <location>
        <position position="133"/>
    </location>
</feature>
<name>A0A4C1SWM2_EUMVA</name>
<accession>A0A4C1SWM2</accession>
<dbReference type="AlphaFoldDB" id="A0A4C1SWM2"/>
<dbReference type="Proteomes" id="UP000299102">
    <property type="component" value="Unassembled WGS sequence"/>
</dbReference>
<evidence type="ECO:0000313" key="1">
    <source>
        <dbReference type="EMBL" id="GBP06335.1"/>
    </source>
</evidence>
<protein>
    <submittedName>
        <fullName evidence="1">Uncharacterized protein</fullName>
    </submittedName>
</protein>
<comment type="caution">
    <text evidence="1">The sequence shown here is derived from an EMBL/GenBank/DDBJ whole genome shotgun (WGS) entry which is preliminary data.</text>
</comment>
<evidence type="ECO:0000313" key="2">
    <source>
        <dbReference type="Proteomes" id="UP000299102"/>
    </source>
</evidence>
<keyword evidence="2" id="KW-1185">Reference proteome</keyword>
<proteinExistence type="predicted"/>
<gene>
    <name evidence="1" type="ORF">EVAR_74007_1</name>
</gene>
<dbReference type="OrthoDB" id="7489828at2759"/>
<sequence>MYPTAAIIPLTSWREKERHFRKRISRPSADCPSLHAEGVLGFSFWNEHRKDGHWSLWPRLDMERTRVLLKLPRTHLRMAVSVITGHCTFGNHARRLGLPYNGFCRSCHSEEENETVLHLQRGILNDLSELSTV</sequence>